<evidence type="ECO:0000256" key="5">
    <source>
        <dbReference type="ARBA" id="ARBA00023268"/>
    </source>
</evidence>
<accession>A0A699HGL7</accession>
<keyword evidence="5" id="KW-0511">Multifunctional enzyme</keyword>
<dbReference type="PANTHER" id="PTHR37984">
    <property type="entry name" value="PROTEIN CBG26694"/>
    <property type="match status" value="1"/>
</dbReference>
<evidence type="ECO:0000313" key="8">
    <source>
        <dbReference type="EMBL" id="GEY13853.1"/>
    </source>
</evidence>
<feature type="domain" description="Reverse transcriptase/retrotransposon-derived protein RNase H-like" evidence="7">
    <location>
        <begin position="451"/>
        <end position="535"/>
    </location>
</feature>
<protein>
    <submittedName>
        <fullName evidence="8">Reverse transcriptase domain-containing protein</fullName>
    </submittedName>
</protein>
<proteinExistence type="predicted"/>
<keyword evidence="2" id="KW-0548">Nucleotidyltransferase</keyword>
<dbReference type="GO" id="GO:0004519">
    <property type="term" value="F:endonuclease activity"/>
    <property type="evidence" value="ECO:0007669"/>
    <property type="project" value="UniProtKB-KW"/>
</dbReference>
<dbReference type="Gene3D" id="2.40.70.10">
    <property type="entry name" value="Acid Proteases"/>
    <property type="match status" value="1"/>
</dbReference>
<keyword evidence="4" id="KW-0255">Endonuclease</keyword>
<dbReference type="EMBL" id="BKCJ010154704">
    <property type="protein sequence ID" value="GEY13853.1"/>
    <property type="molecule type" value="Genomic_DNA"/>
</dbReference>
<keyword evidence="4" id="KW-0378">Hydrolase</keyword>
<sequence length="695" mass="78941">MPKIVDEMMRVTTSFLKGEVAASNHEQKKSFPPWKQQEGNHKQNFKKGGFRNQQRPKRRQDRFTLLTETPIENFSLDKGKFKASPPMSTPVEKRNHAKFCKGSHKAFLLTQKSFFHPPLGEDKGTEGPIIIKAEIRGHCIHRMYVDVRSASKVLYEHCFNRLCLEIKNQLVPAKTPLIGFIDEIIWPIGKIQLLVKIRDEEHSTSAWMNFVVVRSPSPHNGIIGRPGFKKLQAVLSKAHGMLKLTVEGGVITQKSSKMVPLECVMVSGPEMNLSVTKQTIEERVKRNLDIFAWKPADMTGVPRHIVKHRLNVRSLVRQKKRGQAADRNHAMQGDWRMCVDFKDLNKACPKDGYPLPEIVWKVESLCGFPFKCFLDAYKEEGMFLGYKVSTRGCPNKVDVVLSLPSLKCLKDVQKLNGKLASLDRFLAKLAEKSLSFFKTLKKCTKKSDFHWTAKAKEAFKQMKKLITLLPMLVVPMKKEELIVYLAAAKETVSAVLRTERETKQMPIYFFSRALRGPEINYTSMEKLVLALVHAKDDSLDTLMKVEEELLEPRILFTDGPSRTDGFGAGLANVDSRLLANQVNKTYVAKESDMIRYLEKEIDIARPFSKGPRKVKFLIVAIDYFIKWIEAKPVATITGNQIKKLSETTLNGDTPFSLTYRTKAVIPAEIGMPTLRTAEVDIVQNNEALEINLDLL</sequence>
<dbReference type="PANTHER" id="PTHR37984:SF5">
    <property type="entry name" value="PROTEIN NYNRIN-LIKE"/>
    <property type="match status" value="1"/>
</dbReference>
<dbReference type="InterPro" id="IPR043502">
    <property type="entry name" value="DNA/RNA_pol_sf"/>
</dbReference>
<keyword evidence="1" id="KW-0808">Transferase</keyword>
<evidence type="ECO:0000256" key="3">
    <source>
        <dbReference type="ARBA" id="ARBA00022722"/>
    </source>
</evidence>
<dbReference type="Pfam" id="PF17919">
    <property type="entry name" value="RT_RNaseH_2"/>
    <property type="match status" value="1"/>
</dbReference>
<dbReference type="Gene3D" id="3.10.10.10">
    <property type="entry name" value="HIV Type 1 Reverse Transcriptase, subunit A, domain 1"/>
    <property type="match status" value="1"/>
</dbReference>
<evidence type="ECO:0000256" key="2">
    <source>
        <dbReference type="ARBA" id="ARBA00022695"/>
    </source>
</evidence>
<keyword evidence="8" id="KW-0695">RNA-directed DNA polymerase</keyword>
<dbReference type="InterPro" id="IPR021109">
    <property type="entry name" value="Peptidase_aspartic_dom_sf"/>
</dbReference>
<evidence type="ECO:0000256" key="4">
    <source>
        <dbReference type="ARBA" id="ARBA00022759"/>
    </source>
</evidence>
<evidence type="ECO:0000259" key="7">
    <source>
        <dbReference type="Pfam" id="PF17919"/>
    </source>
</evidence>
<name>A0A699HGL7_TANCI</name>
<comment type="caution">
    <text evidence="8">The sequence shown here is derived from an EMBL/GenBank/DDBJ whole genome shotgun (WGS) entry which is preliminary data.</text>
</comment>
<gene>
    <name evidence="8" type="ORF">Tci_385827</name>
</gene>
<feature type="compositionally biased region" description="Basic residues" evidence="6">
    <location>
        <begin position="43"/>
        <end position="60"/>
    </location>
</feature>
<dbReference type="InterPro" id="IPR043128">
    <property type="entry name" value="Rev_trsase/Diguanyl_cyclase"/>
</dbReference>
<dbReference type="AlphaFoldDB" id="A0A699HGL7"/>
<reference evidence="8" key="1">
    <citation type="journal article" date="2019" name="Sci. Rep.">
        <title>Draft genome of Tanacetum cinerariifolium, the natural source of mosquito coil.</title>
        <authorList>
            <person name="Yamashiro T."/>
            <person name="Shiraishi A."/>
            <person name="Satake H."/>
            <person name="Nakayama K."/>
        </authorList>
    </citation>
    <scope>NUCLEOTIDE SEQUENCE</scope>
</reference>
<keyword evidence="3" id="KW-0540">Nuclease</keyword>
<organism evidence="8">
    <name type="scientific">Tanacetum cinerariifolium</name>
    <name type="common">Dalmatian daisy</name>
    <name type="synonym">Chrysanthemum cinerariifolium</name>
    <dbReference type="NCBI Taxonomy" id="118510"/>
    <lineage>
        <taxon>Eukaryota</taxon>
        <taxon>Viridiplantae</taxon>
        <taxon>Streptophyta</taxon>
        <taxon>Embryophyta</taxon>
        <taxon>Tracheophyta</taxon>
        <taxon>Spermatophyta</taxon>
        <taxon>Magnoliopsida</taxon>
        <taxon>eudicotyledons</taxon>
        <taxon>Gunneridae</taxon>
        <taxon>Pentapetalae</taxon>
        <taxon>asterids</taxon>
        <taxon>campanulids</taxon>
        <taxon>Asterales</taxon>
        <taxon>Asteraceae</taxon>
        <taxon>Asteroideae</taxon>
        <taxon>Anthemideae</taxon>
        <taxon>Anthemidinae</taxon>
        <taxon>Tanacetum</taxon>
    </lineage>
</organism>
<evidence type="ECO:0000256" key="6">
    <source>
        <dbReference type="SAM" id="MobiDB-lite"/>
    </source>
</evidence>
<dbReference type="Gene3D" id="3.30.70.270">
    <property type="match status" value="1"/>
</dbReference>
<dbReference type="GO" id="GO:0003964">
    <property type="term" value="F:RNA-directed DNA polymerase activity"/>
    <property type="evidence" value="ECO:0007669"/>
    <property type="project" value="UniProtKB-KW"/>
</dbReference>
<dbReference type="InterPro" id="IPR041577">
    <property type="entry name" value="RT_RNaseH_2"/>
</dbReference>
<feature type="region of interest" description="Disordered" evidence="6">
    <location>
        <begin position="20"/>
        <end position="61"/>
    </location>
</feature>
<dbReference type="SUPFAM" id="SSF56672">
    <property type="entry name" value="DNA/RNA polymerases"/>
    <property type="match status" value="1"/>
</dbReference>
<dbReference type="InterPro" id="IPR050951">
    <property type="entry name" value="Retrovirus_Pol_polyprotein"/>
</dbReference>
<evidence type="ECO:0000256" key="1">
    <source>
        <dbReference type="ARBA" id="ARBA00022679"/>
    </source>
</evidence>